<dbReference type="InterPro" id="IPR019887">
    <property type="entry name" value="Tscrpt_reg_AsnC/Lrp_C"/>
</dbReference>
<dbReference type="GO" id="GO:0043200">
    <property type="term" value="P:response to amino acid"/>
    <property type="evidence" value="ECO:0007669"/>
    <property type="project" value="TreeGrafter"/>
</dbReference>
<dbReference type="SUPFAM" id="SSF46785">
    <property type="entry name" value="Winged helix' DNA-binding domain"/>
    <property type="match status" value="1"/>
</dbReference>
<dbReference type="Proteomes" id="UP000253495">
    <property type="component" value="Unassembled WGS sequence"/>
</dbReference>
<gene>
    <name evidence="7" type="ORF">DFQ14_1028</name>
</gene>
<dbReference type="InterPro" id="IPR019888">
    <property type="entry name" value="Tscrpt_reg_AsnC-like"/>
</dbReference>
<comment type="caution">
    <text evidence="7">The sequence shown here is derived from an EMBL/GenBank/DDBJ whole genome shotgun (WGS) entry which is preliminary data.</text>
</comment>
<dbReference type="Pfam" id="PF13404">
    <property type="entry name" value="HTH_AsnC-type"/>
    <property type="match status" value="1"/>
</dbReference>
<dbReference type="Gene3D" id="1.10.10.10">
    <property type="entry name" value="Winged helix-like DNA-binding domain superfamily/Winged helix DNA-binding domain"/>
    <property type="match status" value="2"/>
</dbReference>
<keyword evidence="3" id="KW-0804">Transcription</keyword>
<feature type="domain" description="HTH asnC-type" evidence="6">
    <location>
        <begin position="56"/>
        <end position="96"/>
    </location>
</feature>
<dbReference type="Gene3D" id="3.30.70.920">
    <property type="match status" value="2"/>
</dbReference>
<name>A0A368VWM5_9ACTN</name>
<dbReference type="PANTHER" id="PTHR30154">
    <property type="entry name" value="LEUCINE-RESPONSIVE REGULATORY PROTEIN"/>
    <property type="match status" value="1"/>
</dbReference>
<keyword evidence="2 7" id="KW-0238">DNA-binding</keyword>
<dbReference type="AlphaFoldDB" id="A0A368VWM5"/>
<evidence type="ECO:0000313" key="7">
    <source>
        <dbReference type="EMBL" id="RCW45707.1"/>
    </source>
</evidence>
<feature type="domain" description="Transcription regulator AsnC/Lrp ligand binding" evidence="5">
    <location>
        <begin position="125"/>
        <end position="192"/>
    </location>
</feature>
<organism evidence="7 8">
    <name type="scientific">Halopolyspora algeriensis</name>
    <dbReference type="NCBI Taxonomy" id="1500506"/>
    <lineage>
        <taxon>Bacteria</taxon>
        <taxon>Bacillati</taxon>
        <taxon>Actinomycetota</taxon>
        <taxon>Actinomycetes</taxon>
        <taxon>Actinomycetes incertae sedis</taxon>
        <taxon>Halopolyspora</taxon>
    </lineage>
</organism>
<keyword evidence="1" id="KW-0805">Transcription regulation</keyword>
<dbReference type="InterPro" id="IPR011008">
    <property type="entry name" value="Dimeric_a/b-barrel"/>
</dbReference>
<keyword evidence="8" id="KW-1185">Reference proteome</keyword>
<sequence length="388" mass="43230">MGPPVTVDGSVRPRPDLTLDGCFGSVPEEYAEPADGALISQENFVGICTVQDSSHLDETDLALVHALQLQPRFPWSRLARVLDVDASTLTRRWSRLTREGLAWFSCYPSGSKDWTGHDWEAHAFVEVECFPGHRQTVMDELAGKARVWNIDATSGRRDLMLTMVAPSIVDLDEEVDTSVATIPGVRATRTHFFRSMIRDGSSWRLNALSPEQRHALTPTPTRDGASRPGPRDLELLRILGPDARIPAATVAEQLGCSPSTAGRWITRVVESRFAAIRCEIAHYVAGWQVAATLWLDVPQHDLKSVAAAIARLPEIRLCVTIGSEANLVAQIWLHRLEHLDRFEMLLTTRFAGTRILDRWITPHFAKRLCHRIGHDGRRTGFVSPFATV</sequence>
<evidence type="ECO:0000256" key="2">
    <source>
        <dbReference type="ARBA" id="ARBA00023125"/>
    </source>
</evidence>
<accession>A0A368VWM5</accession>
<proteinExistence type="predicted"/>
<dbReference type="GO" id="GO:0005829">
    <property type="term" value="C:cytosol"/>
    <property type="evidence" value="ECO:0007669"/>
    <property type="project" value="TreeGrafter"/>
</dbReference>
<dbReference type="SUPFAM" id="SSF54909">
    <property type="entry name" value="Dimeric alpha+beta barrel"/>
    <property type="match status" value="2"/>
</dbReference>
<evidence type="ECO:0000259" key="5">
    <source>
        <dbReference type="Pfam" id="PF01037"/>
    </source>
</evidence>
<dbReference type="EMBL" id="QPJC01000002">
    <property type="protein sequence ID" value="RCW45707.1"/>
    <property type="molecule type" value="Genomic_DNA"/>
</dbReference>
<dbReference type="GO" id="GO:0043565">
    <property type="term" value="F:sequence-specific DNA binding"/>
    <property type="evidence" value="ECO:0007669"/>
    <property type="project" value="InterPro"/>
</dbReference>
<evidence type="ECO:0000256" key="4">
    <source>
        <dbReference type="SAM" id="MobiDB-lite"/>
    </source>
</evidence>
<protein>
    <submittedName>
        <fullName evidence="7">DNA-binding Lrp family transcriptional regulator</fullName>
    </submittedName>
</protein>
<dbReference type="Pfam" id="PF01037">
    <property type="entry name" value="AsnC_trans_reg"/>
    <property type="match status" value="1"/>
</dbReference>
<evidence type="ECO:0000259" key="6">
    <source>
        <dbReference type="Pfam" id="PF13404"/>
    </source>
</evidence>
<feature type="region of interest" description="Disordered" evidence="4">
    <location>
        <begin position="209"/>
        <end position="229"/>
    </location>
</feature>
<dbReference type="InterPro" id="IPR036390">
    <property type="entry name" value="WH_DNA-bd_sf"/>
</dbReference>
<evidence type="ECO:0000256" key="3">
    <source>
        <dbReference type="ARBA" id="ARBA00023163"/>
    </source>
</evidence>
<dbReference type="PANTHER" id="PTHR30154:SF34">
    <property type="entry name" value="TRANSCRIPTIONAL REGULATOR AZLB"/>
    <property type="match status" value="1"/>
</dbReference>
<reference evidence="7 8" key="1">
    <citation type="submission" date="2018-07" db="EMBL/GenBank/DDBJ databases">
        <title>Genomic Encyclopedia of Type Strains, Phase III (KMG-III): the genomes of soil and plant-associated and newly described type strains.</title>
        <authorList>
            <person name="Whitman W."/>
        </authorList>
    </citation>
    <scope>NUCLEOTIDE SEQUENCE [LARGE SCALE GENOMIC DNA]</scope>
    <source>
        <strain evidence="7 8">CECT 8575</strain>
    </source>
</reference>
<dbReference type="SMART" id="SM00344">
    <property type="entry name" value="HTH_ASNC"/>
    <property type="match status" value="1"/>
</dbReference>
<evidence type="ECO:0000313" key="8">
    <source>
        <dbReference type="Proteomes" id="UP000253495"/>
    </source>
</evidence>
<dbReference type="InterPro" id="IPR036388">
    <property type="entry name" value="WH-like_DNA-bd_sf"/>
</dbReference>
<evidence type="ECO:0000256" key="1">
    <source>
        <dbReference type="ARBA" id="ARBA00023015"/>
    </source>
</evidence>
<dbReference type="InterPro" id="IPR000485">
    <property type="entry name" value="AsnC-type_HTH_dom"/>
</dbReference>